<dbReference type="GO" id="GO:0005886">
    <property type="term" value="C:plasma membrane"/>
    <property type="evidence" value="ECO:0007669"/>
    <property type="project" value="UniProtKB-SubCell"/>
</dbReference>
<evidence type="ECO:0000256" key="3">
    <source>
        <dbReference type="ARBA" id="ARBA00022475"/>
    </source>
</evidence>
<feature type="transmembrane region" description="Helical" evidence="7">
    <location>
        <begin position="130"/>
        <end position="151"/>
    </location>
</feature>
<dbReference type="AlphaFoldDB" id="A0A2H9PB16"/>
<sequence>MQSVPAQCFLYLREYTIWAQGLVRQSPFFIQVLPFILTIIVVIGFLLTFVPGPVIANIIGKKAGFLGVIIAAIFGSILLVPHFIAVPLSGSLLQGGAGITSIAAFITTLVMVGIVTAPMESKLLGKKFTLWRNLLSFGFALLIALIMGSVLK</sequence>
<dbReference type="Pfam" id="PF03773">
    <property type="entry name" value="ArsP_1"/>
    <property type="match status" value="1"/>
</dbReference>
<evidence type="ECO:0000256" key="5">
    <source>
        <dbReference type="ARBA" id="ARBA00022989"/>
    </source>
</evidence>
<comment type="caution">
    <text evidence="8">The sequence shown here is derived from an EMBL/GenBank/DDBJ whole genome shotgun (WGS) entry which is preliminary data.</text>
</comment>
<evidence type="ECO:0000256" key="2">
    <source>
        <dbReference type="ARBA" id="ARBA00006386"/>
    </source>
</evidence>
<evidence type="ECO:0000256" key="1">
    <source>
        <dbReference type="ARBA" id="ARBA00004651"/>
    </source>
</evidence>
<comment type="subcellular location">
    <subcellularLocation>
        <location evidence="1">Cell membrane</location>
        <topology evidence="1">Multi-pass membrane protein</topology>
    </subcellularLocation>
</comment>
<organism evidence="8 9">
    <name type="scientific">Candidatus Desantisbacteria bacterium CG_4_10_14_0_8_um_filter_39_17</name>
    <dbReference type="NCBI Taxonomy" id="1974542"/>
    <lineage>
        <taxon>Bacteria</taxon>
        <taxon>Candidatus Desantisiibacteriota</taxon>
    </lineage>
</organism>
<keyword evidence="6 7" id="KW-0472">Membrane</keyword>
<reference evidence="9" key="1">
    <citation type="submission" date="2017-09" db="EMBL/GenBank/DDBJ databases">
        <title>Depth-based differentiation of microbial function through sediment-hosted aquifers and enrichment of novel symbionts in the deep terrestrial subsurface.</title>
        <authorList>
            <person name="Probst A.J."/>
            <person name="Ladd B."/>
            <person name="Jarett J.K."/>
            <person name="Geller-Mcgrath D.E."/>
            <person name="Sieber C.M.K."/>
            <person name="Emerson J.B."/>
            <person name="Anantharaman K."/>
            <person name="Thomas B.C."/>
            <person name="Malmstrom R."/>
            <person name="Stieglmeier M."/>
            <person name="Klingl A."/>
            <person name="Woyke T."/>
            <person name="Ryan C.M."/>
            <person name="Banfield J.F."/>
        </authorList>
    </citation>
    <scope>NUCLEOTIDE SEQUENCE [LARGE SCALE GENOMIC DNA]</scope>
</reference>
<evidence type="ECO:0000256" key="4">
    <source>
        <dbReference type="ARBA" id="ARBA00022692"/>
    </source>
</evidence>
<feature type="transmembrane region" description="Helical" evidence="7">
    <location>
        <begin position="63"/>
        <end position="84"/>
    </location>
</feature>
<dbReference type="InterPro" id="IPR005524">
    <property type="entry name" value="DUF318"/>
</dbReference>
<protein>
    <submittedName>
        <fullName evidence="8">Permease</fullName>
    </submittedName>
</protein>
<dbReference type="Proteomes" id="UP000234145">
    <property type="component" value="Unassembled WGS sequence"/>
</dbReference>
<feature type="transmembrane region" description="Helical" evidence="7">
    <location>
        <begin position="28"/>
        <end position="51"/>
    </location>
</feature>
<keyword evidence="3" id="KW-1003">Cell membrane</keyword>
<evidence type="ECO:0000256" key="7">
    <source>
        <dbReference type="SAM" id="Phobius"/>
    </source>
</evidence>
<gene>
    <name evidence="8" type="ORF">COY51_04240</name>
</gene>
<accession>A0A2H9PB16</accession>
<name>A0A2H9PB16_9BACT</name>
<proteinExistence type="inferred from homology"/>
<evidence type="ECO:0000256" key="6">
    <source>
        <dbReference type="ARBA" id="ARBA00023136"/>
    </source>
</evidence>
<dbReference type="EMBL" id="PFMS01000069">
    <property type="protein sequence ID" value="PIZ15853.1"/>
    <property type="molecule type" value="Genomic_DNA"/>
</dbReference>
<keyword evidence="5 7" id="KW-1133">Transmembrane helix</keyword>
<comment type="similarity">
    <text evidence="2">Belongs to the UPF0718 family.</text>
</comment>
<evidence type="ECO:0000313" key="9">
    <source>
        <dbReference type="Proteomes" id="UP000234145"/>
    </source>
</evidence>
<keyword evidence="4 7" id="KW-0812">Transmembrane</keyword>
<evidence type="ECO:0000313" key="8">
    <source>
        <dbReference type="EMBL" id="PIZ15853.1"/>
    </source>
</evidence>
<feature type="transmembrane region" description="Helical" evidence="7">
    <location>
        <begin position="96"/>
        <end position="118"/>
    </location>
</feature>